<accession>A0ABV0RLM4</accession>
<evidence type="ECO:0000313" key="2">
    <source>
        <dbReference type="Proteomes" id="UP001434883"/>
    </source>
</evidence>
<feature type="non-terminal residue" evidence="1">
    <location>
        <position position="1"/>
    </location>
</feature>
<dbReference type="Proteomes" id="UP001434883">
    <property type="component" value="Unassembled WGS sequence"/>
</dbReference>
<protein>
    <submittedName>
        <fullName evidence="1">Uncharacterized protein</fullName>
    </submittedName>
</protein>
<keyword evidence="2" id="KW-1185">Reference proteome</keyword>
<reference evidence="1 2" key="1">
    <citation type="submission" date="2021-06" db="EMBL/GenBank/DDBJ databases">
        <authorList>
            <person name="Palmer J.M."/>
        </authorList>
    </citation>
    <scope>NUCLEOTIDE SEQUENCE [LARGE SCALE GENOMIC DNA]</scope>
    <source>
        <strain evidence="1 2">XC_2019</strain>
        <tissue evidence="1">Muscle</tissue>
    </source>
</reference>
<proteinExistence type="predicted"/>
<sequence length="125" mass="13753">LDLLLSITETGFQQSSVLLPEASLYPARDAARTKQGKAKLCSMKAAEKNATQGGCSASTCEFYDNARGLCVTRVLWSSYKTTAQHNTAYTNLRSMYIYLWSIDCLGVCVRLSVQLLEQDPAAMQT</sequence>
<organism evidence="1 2">
    <name type="scientific">Xenoophorus captivus</name>
    <dbReference type="NCBI Taxonomy" id="1517983"/>
    <lineage>
        <taxon>Eukaryota</taxon>
        <taxon>Metazoa</taxon>
        <taxon>Chordata</taxon>
        <taxon>Craniata</taxon>
        <taxon>Vertebrata</taxon>
        <taxon>Euteleostomi</taxon>
        <taxon>Actinopterygii</taxon>
        <taxon>Neopterygii</taxon>
        <taxon>Teleostei</taxon>
        <taxon>Neoteleostei</taxon>
        <taxon>Acanthomorphata</taxon>
        <taxon>Ovalentaria</taxon>
        <taxon>Atherinomorphae</taxon>
        <taxon>Cyprinodontiformes</taxon>
        <taxon>Goodeidae</taxon>
        <taxon>Xenoophorus</taxon>
    </lineage>
</organism>
<name>A0ABV0RLM4_9TELE</name>
<evidence type="ECO:0000313" key="1">
    <source>
        <dbReference type="EMBL" id="MEQ2209055.1"/>
    </source>
</evidence>
<gene>
    <name evidence="1" type="ORF">XENOCAPTIV_023329</name>
</gene>
<dbReference type="EMBL" id="JAHRIN010050943">
    <property type="protein sequence ID" value="MEQ2209055.1"/>
    <property type="molecule type" value="Genomic_DNA"/>
</dbReference>
<comment type="caution">
    <text evidence="1">The sequence shown here is derived from an EMBL/GenBank/DDBJ whole genome shotgun (WGS) entry which is preliminary data.</text>
</comment>